<comment type="similarity">
    <text evidence="1 2">Belongs to the UPF0250 family.</text>
</comment>
<dbReference type="RefSeq" id="WP_115302788.1">
    <property type="nucleotide sequence ID" value="NZ_CAAAHO010000004.1"/>
</dbReference>
<dbReference type="AlphaFoldDB" id="A0A378I2X4"/>
<dbReference type="PANTHER" id="PTHR38036">
    <property type="entry name" value="UPF0250 PROTEIN YBED"/>
    <property type="match status" value="1"/>
</dbReference>
<dbReference type="EMBL" id="UGNV01000001">
    <property type="protein sequence ID" value="STX29090.1"/>
    <property type="molecule type" value="Genomic_DNA"/>
</dbReference>
<proteinExistence type="inferred from homology"/>
<dbReference type="Gene3D" id="3.30.70.260">
    <property type="match status" value="1"/>
</dbReference>
<gene>
    <name evidence="3" type="primary">ybeD</name>
    <name evidence="3" type="ORF">NCTC13315_01625</name>
</gene>
<accession>A0A378I2X4</accession>
<dbReference type="HAMAP" id="MF_00659">
    <property type="entry name" value="UPF0250"/>
    <property type="match status" value="1"/>
</dbReference>
<dbReference type="Proteomes" id="UP000254968">
    <property type="component" value="Unassembled WGS sequence"/>
</dbReference>
<dbReference type="InterPro" id="IPR007454">
    <property type="entry name" value="UPF0250_YbeD-like"/>
</dbReference>
<sequence length="87" mass="9865">MTDKPLIEFPCDFPIKIIGTYSVTFNQDITAIILKHFPKTDASNISYKQSEHGNYAAITATVYPTCQQELDALYQELTQYPGMKMVL</sequence>
<dbReference type="InterPro" id="IPR027471">
    <property type="entry name" value="YbeD-like_sf"/>
</dbReference>
<evidence type="ECO:0000313" key="3">
    <source>
        <dbReference type="EMBL" id="STX29090.1"/>
    </source>
</evidence>
<dbReference type="Pfam" id="PF04359">
    <property type="entry name" value="DUF493"/>
    <property type="match status" value="1"/>
</dbReference>
<protein>
    <recommendedName>
        <fullName evidence="2">UPF0250 protein NCTC13315_01625</fullName>
    </recommendedName>
</protein>
<evidence type="ECO:0000256" key="1">
    <source>
        <dbReference type="ARBA" id="ARBA00008460"/>
    </source>
</evidence>
<reference evidence="3 4" key="1">
    <citation type="submission" date="2018-06" db="EMBL/GenBank/DDBJ databases">
        <authorList>
            <consortium name="Pathogen Informatics"/>
            <person name="Doyle S."/>
        </authorList>
    </citation>
    <scope>NUCLEOTIDE SEQUENCE [LARGE SCALE GENOMIC DNA]</scope>
    <source>
        <strain evidence="3 4">NCTC13315</strain>
    </source>
</reference>
<keyword evidence="4" id="KW-1185">Reference proteome</keyword>
<evidence type="ECO:0000256" key="2">
    <source>
        <dbReference type="HAMAP-Rule" id="MF_00659"/>
    </source>
</evidence>
<dbReference type="GO" id="GO:0005829">
    <property type="term" value="C:cytosol"/>
    <property type="evidence" value="ECO:0007669"/>
    <property type="project" value="TreeGrafter"/>
</dbReference>
<dbReference type="PANTHER" id="PTHR38036:SF1">
    <property type="entry name" value="UPF0250 PROTEIN YBED"/>
    <property type="match status" value="1"/>
</dbReference>
<name>A0A378I2X4_9GAMM</name>
<organism evidence="3 4">
    <name type="scientific">Legionella beliardensis</name>
    <dbReference type="NCBI Taxonomy" id="91822"/>
    <lineage>
        <taxon>Bacteria</taxon>
        <taxon>Pseudomonadati</taxon>
        <taxon>Pseudomonadota</taxon>
        <taxon>Gammaproteobacteria</taxon>
        <taxon>Legionellales</taxon>
        <taxon>Legionellaceae</taxon>
        <taxon>Legionella</taxon>
    </lineage>
</organism>
<dbReference type="SUPFAM" id="SSF117991">
    <property type="entry name" value="YbeD/HP0495-like"/>
    <property type="match status" value="1"/>
</dbReference>
<dbReference type="OrthoDB" id="9793424at2"/>
<evidence type="ECO:0000313" key="4">
    <source>
        <dbReference type="Proteomes" id="UP000254968"/>
    </source>
</evidence>